<dbReference type="RefSeq" id="WP_323468221.1">
    <property type="nucleotide sequence ID" value="NZ_JAWJAY010001154.1"/>
</dbReference>
<dbReference type="Proteomes" id="UP001285636">
    <property type="component" value="Unassembled WGS sequence"/>
</dbReference>
<evidence type="ECO:0000313" key="2">
    <source>
        <dbReference type="Proteomes" id="UP001285636"/>
    </source>
</evidence>
<dbReference type="AlphaFoldDB" id="A0AAJ2NTB4"/>
<dbReference type="EMBL" id="JAWJAY010001154">
    <property type="protein sequence ID" value="MDV2888246.1"/>
    <property type="molecule type" value="Genomic_DNA"/>
</dbReference>
<name>A0AAJ2NTB4_ALKPS</name>
<protein>
    <submittedName>
        <fullName evidence="1">Uncharacterized protein</fullName>
    </submittedName>
</protein>
<sequence>QLIWNDMVEAVKKKERYIPYPRFLSLIISRILKKEKIDVSGLELIENFKTTPFKPRTKDASFEHIENLYAGRISHIPESSEI</sequence>
<comment type="caution">
    <text evidence="1">The sequence shown here is derived from an EMBL/GenBank/DDBJ whole genome shotgun (WGS) entry which is preliminary data.</text>
</comment>
<feature type="non-terminal residue" evidence="1">
    <location>
        <position position="82"/>
    </location>
</feature>
<reference evidence="1" key="1">
    <citation type="submission" date="2023-10" db="EMBL/GenBank/DDBJ databases">
        <title>Screening of Alkalihalophilus pseudofirmusBZ-TG-HK211 and Its Alleviation of Salt Stress on Rapeseed Growth.</title>
        <authorList>
            <person name="Zhao B."/>
            <person name="Guo T."/>
        </authorList>
    </citation>
    <scope>NUCLEOTIDE SEQUENCE</scope>
    <source>
        <strain evidence="1">BZ-TG-HK211</strain>
    </source>
</reference>
<feature type="non-terminal residue" evidence="1">
    <location>
        <position position="1"/>
    </location>
</feature>
<gene>
    <name evidence="1" type="ORF">RYX45_24095</name>
</gene>
<proteinExistence type="predicted"/>
<accession>A0AAJ2NTB4</accession>
<evidence type="ECO:0000313" key="1">
    <source>
        <dbReference type="EMBL" id="MDV2888246.1"/>
    </source>
</evidence>
<organism evidence="1 2">
    <name type="scientific">Alkalihalophilus pseudofirmus</name>
    <name type="common">Bacillus pseudofirmus</name>
    <dbReference type="NCBI Taxonomy" id="79885"/>
    <lineage>
        <taxon>Bacteria</taxon>
        <taxon>Bacillati</taxon>
        <taxon>Bacillota</taxon>
        <taxon>Bacilli</taxon>
        <taxon>Bacillales</taxon>
        <taxon>Bacillaceae</taxon>
        <taxon>Alkalihalophilus</taxon>
    </lineage>
</organism>